<keyword evidence="3" id="KW-1185">Reference proteome</keyword>
<reference evidence="2 3" key="1">
    <citation type="submission" date="2019-02" db="EMBL/GenBank/DDBJ databases">
        <authorList>
            <person name="Li Y."/>
        </authorList>
    </citation>
    <scope>NUCLEOTIDE SEQUENCE [LARGE SCALE GENOMIC DNA]</scope>
    <source>
        <strain evidence="2 3">3-7</strain>
    </source>
</reference>
<feature type="domain" description="Transposase IS66 central" evidence="1">
    <location>
        <begin position="2"/>
        <end position="61"/>
    </location>
</feature>
<sequence length="74" mass="8608">MQVLAGQGLLVDRSVLVGWMKRVAWWLEGLYERQLAFIHSQPRIFVDETRMPVFEKGQRRTGLAPHKWRGICSA</sequence>
<proteinExistence type="predicted"/>
<evidence type="ECO:0000313" key="2">
    <source>
        <dbReference type="EMBL" id="RZF60650.1"/>
    </source>
</evidence>
<name>A0A4Q6XKM3_9SPHN</name>
<dbReference type="Pfam" id="PF03050">
    <property type="entry name" value="DDE_Tnp_IS66"/>
    <property type="match status" value="1"/>
</dbReference>
<evidence type="ECO:0000313" key="3">
    <source>
        <dbReference type="Proteomes" id="UP000292085"/>
    </source>
</evidence>
<dbReference type="Proteomes" id="UP000292085">
    <property type="component" value="Unassembled WGS sequence"/>
</dbReference>
<evidence type="ECO:0000259" key="1">
    <source>
        <dbReference type="Pfam" id="PF03050"/>
    </source>
</evidence>
<dbReference type="EMBL" id="SGIS01000058">
    <property type="protein sequence ID" value="RZF60650.1"/>
    <property type="molecule type" value="Genomic_DNA"/>
</dbReference>
<protein>
    <recommendedName>
        <fullName evidence="1">Transposase IS66 central domain-containing protein</fullName>
    </recommendedName>
</protein>
<organism evidence="2 3">
    <name type="scientific">Sphingomonas populi</name>
    <dbReference type="NCBI Taxonomy" id="2484750"/>
    <lineage>
        <taxon>Bacteria</taxon>
        <taxon>Pseudomonadati</taxon>
        <taxon>Pseudomonadota</taxon>
        <taxon>Alphaproteobacteria</taxon>
        <taxon>Sphingomonadales</taxon>
        <taxon>Sphingomonadaceae</taxon>
        <taxon>Sphingomonas</taxon>
    </lineage>
</organism>
<comment type="caution">
    <text evidence="2">The sequence shown here is derived from an EMBL/GenBank/DDBJ whole genome shotgun (WGS) entry which is preliminary data.</text>
</comment>
<dbReference type="InterPro" id="IPR004291">
    <property type="entry name" value="Transposase_IS66_central"/>
</dbReference>
<dbReference type="OrthoDB" id="9800877at2"/>
<dbReference type="AlphaFoldDB" id="A0A4Q6XKM3"/>
<gene>
    <name evidence="2" type="ORF">EWE75_22045</name>
</gene>
<accession>A0A4Q6XKM3</accession>